<evidence type="ECO:0000313" key="2">
    <source>
        <dbReference type="Proteomes" id="UP000267029"/>
    </source>
</evidence>
<dbReference type="EMBL" id="UXSR01005335">
    <property type="protein sequence ID" value="VDD81172.1"/>
    <property type="molecule type" value="Genomic_DNA"/>
</dbReference>
<dbReference type="Proteomes" id="UP000267029">
    <property type="component" value="Unassembled WGS sequence"/>
</dbReference>
<name>A0A0R3UIC9_MESCO</name>
<reference evidence="1 2" key="1">
    <citation type="submission" date="2018-10" db="EMBL/GenBank/DDBJ databases">
        <authorList>
            <consortium name="Pathogen Informatics"/>
        </authorList>
    </citation>
    <scope>NUCLEOTIDE SEQUENCE [LARGE SCALE GENOMIC DNA]</scope>
</reference>
<protein>
    <submittedName>
        <fullName evidence="1">Uncharacterized protein</fullName>
    </submittedName>
</protein>
<gene>
    <name evidence="1" type="ORF">MCOS_LOCUS7175</name>
</gene>
<organism evidence="1 2">
    <name type="scientific">Mesocestoides corti</name>
    <name type="common">Flatworm</name>
    <dbReference type="NCBI Taxonomy" id="53468"/>
    <lineage>
        <taxon>Eukaryota</taxon>
        <taxon>Metazoa</taxon>
        <taxon>Spiralia</taxon>
        <taxon>Lophotrochozoa</taxon>
        <taxon>Platyhelminthes</taxon>
        <taxon>Cestoda</taxon>
        <taxon>Eucestoda</taxon>
        <taxon>Cyclophyllidea</taxon>
        <taxon>Mesocestoididae</taxon>
        <taxon>Mesocestoides</taxon>
    </lineage>
</organism>
<evidence type="ECO:0000313" key="1">
    <source>
        <dbReference type="EMBL" id="VDD81172.1"/>
    </source>
</evidence>
<proteinExistence type="predicted"/>
<keyword evidence="2" id="KW-1185">Reference proteome</keyword>
<dbReference type="AlphaFoldDB" id="A0A0R3UIC9"/>
<accession>A0A0R3UIC9</accession>
<sequence>MLKPSLKRSWTDESHYFQSPPLSPQIEKLSLIQGCSEISHNFRERTAFERPPTTTNNQMSW</sequence>